<proteinExistence type="predicted"/>
<keyword evidence="2" id="KW-1185">Reference proteome</keyword>
<dbReference type="PANTHER" id="PTHR31973">
    <property type="entry name" value="POLYPROTEIN, PUTATIVE-RELATED"/>
    <property type="match status" value="1"/>
</dbReference>
<dbReference type="PANTHER" id="PTHR31973:SF190">
    <property type="entry name" value="MULE TRANSPOSASE DOMAIN-CONTAINING PROTEIN"/>
    <property type="match status" value="1"/>
</dbReference>
<name>A0A9R1XVX1_LACSA</name>
<evidence type="ECO:0000313" key="2">
    <source>
        <dbReference type="Proteomes" id="UP000235145"/>
    </source>
</evidence>
<accession>A0A9R1XVX1</accession>
<reference evidence="1 2" key="1">
    <citation type="journal article" date="2017" name="Nat. Commun.">
        <title>Genome assembly with in vitro proximity ligation data and whole-genome triplication in lettuce.</title>
        <authorList>
            <person name="Reyes-Chin-Wo S."/>
            <person name="Wang Z."/>
            <person name="Yang X."/>
            <person name="Kozik A."/>
            <person name="Arikit S."/>
            <person name="Song C."/>
            <person name="Xia L."/>
            <person name="Froenicke L."/>
            <person name="Lavelle D.O."/>
            <person name="Truco M.J."/>
            <person name="Xia R."/>
            <person name="Zhu S."/>
            <person name="Xu C."/>
            <person name="Xu H."/>
            <person name="Xu X."/>
            <person name="Cox K."/>
            <person name="Korf I."/>
            <person name="Meyers B.C."/>
            <person name="Michelmore R.W."/>
        </authorList>
    </citation>
    <scope>NUCLEOTIDE SEQUENCE [LARGE SCALE GENOMIC DNA]</scope>
    <source>
        <strain evidence="2">cv. Salinas</strain>
        <tissue evidence="1">Seedlings</tissue>
    </source>
</reference>
<evidence type="ECO:0000313" key="1">
    <source>
        <dbReference type="EMBL" id="KAJ0227934.1"/>
    </source>
</evidence>
<protein>
    <submittedName>
        <fullName evidence="1">Uncharacterized protein</fullName>
    </submittedName>
</protein>
<comment type="caution">
    <text evidence="1">The sequence shown here is derived from an EMBL/GenBank/DDBJ whole genome shotgun (WGS) entry which is preliminary data.</text>
</comment>
<organism evidence="1 2">
    <name type="scientific">Lactuca sativa</name>
    <name type="common">Garden lettuce</name>
    <dbReference type="NCBI Taxonomy" id="4236"/>
    <lineage>
        <taxon>Eukaryota</taxon>
        <taxon>Viridiplantae</taxon>
        <taxon>Streptophyta</taxon>
        <taxon>Embryophyta</taxon>
        <taxon>Tracheophyta</taxon>
        <taxon>Spermatophyta</taxon>
        <taxon>Magnoliopsida</taxon>
        <taxon>eudicotyledons</taxon>
        <taxon>Gunneridae</taxon>
        <taxon>Pentapetalae</taxon>
        <taxon>asterids</taxon>
        <taxon>campanulids</taxon>
        <taxon>Asterales</taxon>
        <taxon>Asteraceae</taxon>
        <taxon>Cichorioideae</taxon>
        <taxon>Cichorieae</taxon>
        <taxon>Lactucinae</taxon>
        <taxon>Lactuca</taxon>
    </lineage>
</organism>
<dbReference type="AlphaFoldDB" id="A0A9R1XVX1"/>
<dbReference type="Proteomes" id="UP000235145">
    <property type="component" value="Unassembled WGS sequence"/>
</dbReference>
<dbReference type="EMBL" id="NBSK02000001">
    <property type="protein sequence ID" value="KAJ0227934.1"/>
    <property type="molecule type" value="Genomic_DNA"/>
</dbReference>
<gene>
    <name evidence="1" type="ORF">LSAT_V11C100001960</name>
</gene>
<sequence>MGWDYSDFIKQSINKSVFSGREIEDVTVDFTEGEDNNRERMLRDIGKVKACSEGVVHPKLSHWDRSSKKKDVKAYINKHAVETKRDLHFGKMTEQGLGLSVVLVSKPKDKDDWVVNTLVNEHRCVQSRTIKTCNYKFIATNIMKQIESIPTILSNALQEDLIQKFEMNMSRMKVHRAKALAQKNVFGDFQKQYAILRDYGLDLMERNPCTCWISVEARNYIWYVLDPVMHGPFGLPSPKQLDRMIYEESHKSPIPEGSLDCLRPKLSIRFLIETLAAQRSDICDSKFQEKKIQAILEEVII</sequence>